<dbReference type="AlphaFoldDB" id="G4YMD5"/>
<dbReference type="Proteomes" id="UP000002640">
    <property type="component" value="Unassembled WGS sequence"/>
</dbReference>
<feature type="compositionally biased region" description="Polar residues" evidence="1">
    <location>
        <begin position="13"/>
        <end position="25"/>
    </location>
</feature>
<feature type="compositionally biased region" description="Acidic residues" evidence="1">
    <location>
        <begin position="48"/>
        <end position="61"/>
    </location>
</feature>
<evidence type="ECO:0000256" key="1">
    <source>
        <dbReference type="SAM" id="MobiDB-lite"/>
    </source>
</evidence>
<accession>G4YMD5</accession>
<dbReference type="InParanoid" id="G4YMD5"/>
<gene>
    <name evidence="2" type="ORF">PHYSODRAFT_353502</name>
</gene>
<feature type="region of interest" description="Disordered" evidence="1">
    <location>
        <begin position="1"/>
        <end position="61"/>
    </location>
</feature>
<dbReference type="GeneID" id="20649387"/>
<evidence type="ECO:0000313" key="2">
    <source>
        <dbReference type="EMBL" id="EGZ28265.1"/>
    </source>
</evidence>
<sequence length="270" mass="31056">MTRRSRSSLQQQPQTPHYSRQQTAMATVERRDARLSKKMPSYGGRPSEDDDPSLSAEDEEVDETFLALQKLLKALNRTNRGSVGSNGSFLGGGNSSSNQVAPINESSNQQRMSREEMLESRRQERDRFRRSLFAKNSNNHARRRRTCPAYYCSEEEEEEEAPVQSVESTISNRFMNGSFSNLNVHVISRDRWSTEDRVIERLPIVMLPKSGKVSIPTDNEKIKVVQTDEYIDLREKLVKNMPAGSSTLHYLTPPRSTWYMQMHDFEELNC</sequence>
<feature type="region of interest" description="Disordered" evidence="1">
    <location>
        <begin position="79"/>
        <end position="125"/>
    </location>
</feature>
<name>G4YMD5_PHYSP</name>
<feature type="compositionally biased region" description="Basic and acidic residues" evidence="1">
    <location>
        <begin position="112"/>
        <end position="125"/>
    </location>
</feature>
<dbReference type="KEGG" id="psoj:PHYSODRAFT_353502"/>
<proteinExistence type="predicted"/>
<evidence type="ECO:0000313" key="3">
    <source>
        <dbReference type="Proteomes" id="UP000002640"/>
    </source>
</evidence>
<keyword evidence="3" id="KW-1185">Reference proteome</keyword>
<dbReference type="RefSeq" id="XP_009515540.1">
    <property type="nucleotide sequence ID" value="XM_009517245.1"/>
</dbReference>
<dbReference type="SMR" id="G4YMD5"/>
<feature type="compositionally biased region" description="Polar residues" evidence="1">
    <location>
        <begin position="99"/>
        <end position="109"/>
    </location>
</feature>
<dbReference type="OMA" id="QMHDFEE"/>
<protein>
    <submittedName>
        <fullName evidence="2">Uncharacterized protein</fullName>
    </submittedName>
</protein>
<dbReference type="EMBL" id="JH159151">
    <property type="protein sequence ID" value="EGZ28265.1"/>
    <property type="molecule type" value="Genomic_DNA"/>
</dbReference>
<reference evidence="2 3" key="1">
    <citation type="journal article" date="2006" name="Science">
        <title>Phytophthora genome sequences uncover evolutionary origins and mechanisms of pathogenesis.</title>
        <authorList>
            <person name="Tyler B.M."/>
            <person name="Tripathy S."/>
            <person name="Zhang X."/>
            <person name="Dehal P."/>
            <person name="Jiang R.H."/>
            <person name="Aerts A."/>
            <person name="Arredondo F.D."/>
            <person name="Baxter L."/>
            <person name="Bensasson D."/>
            <person name="Beynon J.L."/>
            <person name="Chapman J."/>
            <person name="Damasceno C.M."/>
            <person name="Dorrance A.E."/>
            <person name="Dou D."/>
            <person name="Dickerman A.W."/>
            <person name="Dubchak I.L."/>
            <person name="Garbelotto M."/>
            <person name="Gijzen M."/>
            <person name="Gordon S.G."/>
            <person name="Govers F."/>
            <person name="Grunwald N.J."/>
            <person name="Huang W."/>
            <person name="Ivors K.L."/>
            <person name="Jones R.W."/>
            <person name="Kamoun S."/>
            <person name="Krampis K."/>
            <person name="Lamour K.H."/>
            <person name="Lee M.K."/>
            <person name="McDonald W.H."/>
            <person name="Medina M."/>
            <person name="Meijer H.J."/>
            <person name="Nordberg E.K."/>
            <person name="Maclean D.J."/>
            <person name="Ospina-Giraldo M.D."/>
            <person name="Morris P.F."/>
            <person name="Phuntumart V."/>
            <person name="Putnam N.H."/>
            <person name="Rash S."/>
            <person name="Rose J.K."/>
            <person name="Sakihama Y."/>
            <person name="Salamov A.A."/>
            <person name="Savidor A."/>
            <person name="Scheuring C.F."/>
            <person name="Smith B.M."/>
            <person name="Sobral B.W."/>
            <person name="Terry A."/>
            <person name="Torto-Alalibo T.A."/>
            <person name="Win J."/>
            <person name="Xu Z."/>
            <person name="Zhang H."/>
            <person name="Grigoriev I.V."/>
            <person name="Rokhsar D.S."/>
            <person name="Boore J.L."/>
        </authorList>
    </citation>
    <scope>NUCLEOTIDE SEQUENCE [LARGE SCALE GENOMIC DNA]</scope>
    <source>
        <strain evidence="2 3">P6497</strain>
    </source>
</reference>
<organism evidence="2 3">
    <name type="scientific">Phytophthora sojae (strain P6497)</name>
    <name type="common">Soybean stem and root rot agent</name>
    <name type="synonym">Phytophthora megasperma f. sp. glycines</name>
    <dbReference type="NCBI Taxonomy" id="1094619"/>
    <lineage>
        <taxon>Eukaryota</taxon>
        <taxon>Sar</taxon>
        <taxon>Stramenopiles</taxon>
        <taxon>Oomycota</taxon>
        <taxon>Peronosporomycetes</taxon>
        <taxon>Peronosporales</taxon>
        <taxon>Peronosporaceae</taxon>
        <taxon>Phytophthora</taxon>
    </lineage>
</organism>